<dbReference type="Pfam" id="PF00005">
    <property type="entry name" value="ABC_tran"/>
    <property type="match status" value="2"/>
</dbReference>
<keyword evidence="10" id="KW-0472">Membrane</keyword>
<keyword evidence="8 12" id="KW-0067">ATP-binding</keyword>
<dbReference type="InterPro" id="IPR003593">
    <property type="entry name" value="AAA+_ATPase"/>
</dbReference>
<keyword evidence="9" id="KW-1278">Translocase</keyword>
<keyword evidence="4" id="KW-1003">Cell membrane</keyword>
<evidence type="ECO:0000256" key="7">
    <source>
        <dbReference type="ARBA" id="ARBA00022741"/>
    </source>
</evidence>
<dbReference type="Proteomes" id="UP000199205">
    <property type="component" value="Unassembled WGS sequence"/>
</dbReference>
<feature type="domain" description="ABC transporter" evidence="11">
    <location>
        <begin position="289"/>
        <end position="533"/>
    </location>
</feature>
<dbReference type="SMART" id="SM00382">
    <property type="entry name" value="AAA"/>
    <property type="match status" value="1"/>
</dbReference>
<dbReference type="PANTHER" id="PTHR43790:SF4">
    <property type="entry name" value="GUANOSINE IMPORT ATP-BINDING PROTEIN NUPO"/>
    <property type="match status" value="1"/>
</dbReference>
<dbReference type="PROSITE" id="PS00211">
    <property type="entry name" value="ABC_TRANSPORTER_1"/>
    <property type="match status" value="1"/>
</dbReference>
<dbReference type="CDD" id="cd03216">
    <property type="entry name" value="ABC_Carb_Monos_I"/>
    <property type="match status" value="1"/>
</dbReference>
<organism evidence="12 13">
    <name type="scientific">Rhizobium lusitanum</name>
    <dbReference type="NCBI Taxonomy" id="293958"/>
    <lineage>
        <taxon>Bacteria</taxon>
        <taxon>Pseudomonadati</taxon>
        <taxon>Pseudomonadota</taxon>
        <taxon>Alphaproteobacteria</taxon>
        <taxon>Hyphomicrobiales</taxon>
        <taxon>Rhizobiaceae</taxon>
        <taxon>Rhizobium/Agrobacterium group</taxon>
        <taxon>Rhizobium</taxon>
    </lineage>
</organism>
<dbReference type="PANTHER" id="PTHR43790">
    <property type="entry name" value="CARBOHYDRATE TRANSPORT ATP-BINDING PROTEIN MG119-RELATED"/>
    <property type="match status" value="1"/>
</dbReference>
<dbReference type="InterPro" id="IPR050107">
    <property type="entry name" value="ABC_carbohydrate_import_ATPase"/>
</dbReference>
<evidence type="ECO:0000313" key="13">
    <source>
        <dbReference type="Proteomes" id="UP000199205"/>
    </source>
</evidence>
<dbReference type="EMBL" id="FMAF01000021">
    <property type="protein sequence ID" value="SCB45426.1"/>
    <property type="molecule type" value="Genomic_DNA"/>
</dbReference>
<keyword evidence="5" id="KW-0762">Sugar transport</keyword>
<evidence type="ECO:0000256" key="2">
    <source>
        <dbReference type="ARBA" id="ARBA00005417"/>
    </source>
</evidence>
<evidence type="ECO:0000256" key="10">
    <source>
        <dbReference type="ARBA" id="ARBA00023136"/>
    </source>
</evidence>
<evidence type="ECO:0000256" key="9">
    <source>
        <dbReference type="ARBA" id="ARBA00022967"/>
    </source>
</evidence>
<accession>A0A1C3WZX4</accession>
<dbReference type="InterPro" id="IPR003439">
    <property type="entry name" value="ABC_transporter-like_ATP-bd"/>
</dbReference>
<feature type="domain" description="ABC transporter" evidence="11">
    <location>
        <begin position="30"/>
        <end position="265"/>
    </location>
</feature>
<comment type="similarity">
    <text evidence="2">Belongs to the ABC transporter superfamily.</text>
</comment>
<evidence type="ECO:0000259" key="11">
    <source>
        <dbReference type="PROSITE" id="PS50893"/>
    </source>
</evidence>
<gene>
    <name evidence="12" type="ORF">GA0061101_12128</name>
</gene>
<evidence type="ECO:0000256" key="3">
    <source>
        <dbReference type="ARBA" id="ARBA00022448"/>
    </source>
</evidence>
<sequence length="534" mass="56036">MPTENEGFSAISGIASEVVGEAETKAAPLLDMRGIRVIFGSFVANDAVDLTVRAGDIHALLGENGAGKSTLMKVLAGLLVPSKGEVRIGGKRETIAGAAEAMRLGIGMVHQHFMLVPPLTVAENVCLGLSSAGRLIPNLKQCANNIRALAKAYDLDVDPNARIANLSIASQQRVEILKVLYRGARILILDEPTAVLAPQEASGLFRILRLLAAEGVAIIFISHKLDEVMALTSHVTVLRHGRVVASAATADTDARSLARMMVGADIALPKLEDAVPLGAVAEDGKGPVLSVESLVCRDTSGVRCVSGASLNVRSGEIVGIAGVDGNGQQELAEAIVGLRKVEGGSISINGYAVTHGSVAERINLGLAHIPEDRHRTALVESMTISENAVLERVGDAPFSRGGWIDKAAIASLADTIIKDFDVRTTGREQKIGTLSGGNQQKVVLGRALSRDPSLIVAVQPVRGLDIGATAFVHRELLARRAAGAGVLLISTELDEILALSDRIVVMFKGKAIGELKREEVTVERLGLMMAGQVA</sequence>
<evidence type="ECO:0000256" key="8">
    <source>
        <dbReference type="ARBA" id="ARBA00022840"/>
    </source>
</evidence>
<keyword evidence="3" id="KW-0813">Transport</keyword>
<dbReference type="FunFam" id="3.40.50.300:FF:000127">
    <property type="entry name" value="Ribose import ATP-binding protein RbsA"/>
    <property type="match status" value="1"/>
</dbReference>
<evidence type="ECO:0000256" key="1">
    <source>
        <dbReference type="ARBA" id="ARBA00004202"/>
    </source>
</evidence>
<comment type="subcellular location">
    <subcellularLocation>
        <location evidence="1">Cell membrane</location>
        <topology evidence="1">Peripheral membrane protein</topology>
    </subcellularLocation>
</comment>
<dbReference type="InterPro" id="IPR017871">
    <property type="entry name" value="ABC_transporter-like_CS"/>
</dbReference>
<keyword evidence="7" id="KW-0547">Nucleotide-binding</keyword>
<dbReference type="PROSITE" id="PS50893">
    <property type="entry name" value="ABC_TRANSPORTER_2"/>
    <property type="match status" value="2"/>
</dbReference>
<dbReference type="GO" id="GO:0016887">
    <property type="term" value="F:ATP hydrolysis activity"/>
    <property type="evidence" value="ECO:0007669"/>
    <property type="project" value="InterPro"/>
</dbReference>
<dbReference type="GO" id="GO:0005886">
    <property type="term" value="C:plasma membrane"/>
    <property type="evidence" value="ECO:0007669"/>
    <property type="project" value="UniProtKB-SubCell"/>
</dbReference>
<evidence type="ECO:0000313" key="12">
    <source>
        <dbReference type="EMBL" id="SCB45426.1"/>
    </source>
</evidence>
<dbReference type="GO" id="GO:0005524">
    <property type="term" value="F:ATP binding"/>
    <property type="evidence" value="ECO:0007669"/>
    <property type="project" value="UniProtKB-KW"/>
</dbReference>
<dbReference type="InterPro" id="IPR027417">
    <property type="entry name" value="P-loop_NTPase"/>
</dbReference>
<dbReference type="Gene3D" id="3.40.50.300">
    <property type="entry name" value="P-loop containing nucleotide triphosphate hydrolases"/>
    <property type="match status" value="2"/>
</dbReference>
<keyword evidence="6" id="KW-0677">Repeat</keyword>
<dbReference type="AlphaFoldDB" id="A0A1C3WZX4"/>
<dbReference type="CDD" id="cd03215">
    <property type="entry name" value="ABC_Carb_Monos_II"/>
    <property type="match status" value="1"/>
</dbReference>
<proteinExistence type="inferred from homology"/>
<protein>
    <submittedName>
        <fullName evidence="12">Nucleoside ABC transporter ATP-binding protein</fullName>
    </submittedName>
</protein>
<dbReference type="RefSeq" id="WP_167669608.1">
    <property type="nucleotide sequence ID" value="NZ_FMAF01000021.1"/>
</dbReference>
<name>A0A1C3WZX4_9HYPH</name>
<evidence type="ECO:0000256" key="5">
    <source>
        <dbReference type="ARBA" id="ARBA00022597"/>
    </source>
</evidence>
<dbReference type="SUPFAM" id="SSF52540">
    <property type="entry name" value="P-loop containing nucleoside triphosphate hydrolases"/>
    <property type="match status" value="2"/>
</dbReference>
<evidence type="ECO:0000256" key="4">
    <source>
        <dbReference type="ARBA" id="ARBA00022475"/>
    </source>
</evidence>
<reference evidence="12 13" key="1">
    <citation type="submission" date="2016-08" db="EMBL/GenBank/DDBJ databases">
        <authorList>
            <person name="Seilhamer J.J."/>
        </authorList>
    </citation>
    <scope>NUCLEOTIDE SEQUENCE [LARGE SCALE GENOMIC DNA]</scope>
    <source>
        <strain evidence="12 13">P1-7</strain>
    </source>
</reference>
<evidence type="ECO:0000256" key="6">
    <source>
        <dbReference type="ARBA" id="ARBA00022737"/>
    </source>
</evidence>